<gene>
    <name evidence="5" type="primary">yybR_2</name>
    <name evidence="5" type="ORF">BEH84_05901</name>
</gene>
<evidence type="ECO:0000313" key="5">
    <source>
        <dbReference type="EMBL" id="ODM04838.1"/>
    </source>
</evidence>
<dbReference type="PANTHER" id="PTHR33204">
    <property type="entry name" value="TRANSCRIPTIONAL REGULATOR, MARR FAMILY"/>
    <property type="match status" value="1"/>
</dbReference>
<name>A0A1E3A816_9FIRM</name>
<dbReference type="InterPro" id="IPR002577">
    <property type="entry name" value="HTH_HxlR"/>
</dbReference>
<dbReference type="InterPro" id="IPR036390">
    <property type="entry name" value="WH_DNA-bd_sf"/>
</dbReference>
<keyword evidence="1" id="KW-0805">Transcription regulation</keyword>
<evidence type="ECO:0000256" key="3">
    <source>
        <dbReference type="ARBA" id="ARBA00023163"/>
    </source>
</evidence>
<sequence length="116" mass="13157">MKYPSTFNCPVEATLDLIGGKYKSLILFHLVDDVLRFSELQRLIPQSTPKMLTQQLRELEEDGLILRTIYPVIPPKTDYRLTDFGKSIIPVLNAMCDWGTQYLDGLGVKTPSTDPL</sequence>
<comment type="caution">
    <text evidence="5">The sequence shown here is derived from an EMBL/GenBank/DDBJ whole genome shotgun (WGS) entry which is preliminary data.</text>
</comment>
<evidence type="ECO:0000256" key="1">
    <source>
        <dbReference type="ARBA" id="ARBA00023015"/>
    </source>
</evidence>
<dbReference type="InterPro" id="IPR036388">
    <property type="entry name" value="WH-like_DNA-bd_sf"/>
</dbReference>
<keyword evidence="2" id="KW-0238">DNA-binding</keyword>
<dbReference type="GO" id="GO:0003677">
    <property type="term" value="F:DNA binding"/>
    <property type="evidence" value="ECO:0007669"/>
    <property type="project" value="UniProtKB-KW"/>
</dbReference>
<dbReference type="EMBL" id="MCGI01000007">
    <property type="protein sequence ID" value="ODM04838.1"/>
    <property type="molecule type" value="Genomic_DNA"/>
</dbReference>
<evidence type="ECO:0000259" key="4">
    <source>
        <dbReference type="PROSITE" id="PS51118"/>
    </source>
</evidence>
<dbReference type="PROSITE" id="PS51118">
    <property type="entry name" value="HTH_HXLR"/>
    <property type="match status" value="1"/>
</dbReference>
<keyword evidence="3" id="KW-0804">Transcription</keyword>
<dbReference type="PANTHER" id="PTHR33204:SF29">
    <property type="entry name" value="TRANSCRIPTIONAL REGULATOR"/>
    <property type="match status" value="1"/>
</dbReference>
<dbReference type="PATRIC" id="fig|1432052.3.peg.6519"/>
<evidence type="ECO:0000313" key="6">
    <source>
        <dbReference type="Proteomes" id="UP000095003"/>
    </source>
</evidence>
<evidence type="ECO:0000256" key="2">
    <source>
        <dbReference type="ARBA" id="ARBA00023125"/>
    </source>
</evidence>
<dbReference type="CDD" id="cd00090">
    <property type="entry name" value="HTH_ARSR"/>
    <property type="match status" value="1"/>
</dbReference>
<dbReference type="Pfam" id="PF01638">
    <property type="entry name" value="HxlR"/>
    <property type="match status" value="1"/>
</dbReference>
<protein>
    <submittedName>
        <fullName evidence="5">Putative HTH-type transcriptional regulator YybR</fullName>
    </submittedName>
</protein>
<organism evidence="5 6">
    <name type="scientific">Eisenbergiella tayi</name>
    <dbReference type="NCBI Taxonomy" id="1432052"/>
    <lineage>
        <taxon>Bacteria</taxon>
        <taxon>Bacillati</taxon>
        <taxon>Bacillota</taxon>
        <taxon>Clostridia</taxon>
        <taxon>Lachnospirales</taxon>
        <taxon>Lachnospiraceae</taxon>
        <taxon>Eisenbergiella</taxon>
    </lineage>
</organism>
<dbReference type="Gene3D" id="1.10.10.10">
    <property type="entry name" value="Winged helix-like DNA-binding domain superfamily/Winged helix DNA-binding domain"/>
    <property type="match status" value="1"/>
</dbReference>
<dbReference type="InterPro" id="IPR011991">
    <property type="entry name" value="ArsR-like_HTH"/>
</dbReference>
<dbReference type="Proteomes" id="UP000095003">
    <property type="component" value="Unassembled WGS sequence"/>
</dbReference>
<reference evidence="5 6" key="1">
    <citation type="submission" date="2016-07" db="EMBL/GenBank/DDBJ databases">
        <title>Characterization of isolates of Eisenbergiella tayi derived from blood cultures, using whole genome sequencing.</title>
        <authorList>
            <person name="Burdz T."/>
            <person name="Wiebe D."/>
            <person name="Huynh C."/>
            <person name="Bernard K."/>
        </authorList>
    </citation>
    <scope>NUCLEOTIDE SEQUENCE [LARGE SCALE GENOMIC DNA]</scope>
    <source>
        <strain evidence="5 6">NML 120489</strain>
    </source>
</reference>
<proteinExistence type="predicted"/>
<dbReference type="AlphaFoldDB" id="A0A1E3A816"/>
<dbReference type="RefSeq" id="WP_069159301.1">
    <property type="nucleotide sequence ID" value="NZ_JBKXXQ010000016.1"/>
</dbReference>
<dbReference type="SUPFAM" id="SSF46785">
    <property type="entry name" value="Winged helix' DNA-binding domain"/>
    <property type="match status" value="1"/>
</dbReference>
<accession>A0A1E3A816</accession>
<feature type="domain" description="HTH hxlR-type" evidence="4">
    <location>
        <begin position="9"/>
        <end position="107"/>
    </location>
</feature>